<dbReference type="Proteomes" id="UP000241890">
    <property type="component" value="Unassembled WGS sequence"/>
</dbReference>
<protein>
    <submittedName>
        <fullName evidence="2">Uncharacterized protein</fullName>
    </submittedName>
</protein>
<keyword evidence="3" id="KW-1185">Reference proteome</keyword>
<organism evidence="2 3">
    <name type="scientific">Hondaea fermentalgiana</name>
    <dbReference type="NCBI Taxonomy" id="2315210"/>
    <lineage>
        <taxon>Eukaryota</taxon>
        <taxon>Sar</taxon>
        <taxon>Stramenopiles</taxon>
        <taxon>Bigyra</taxon>
        <taxon>Labyrinthulomycetes</taxon>
        <taxon>Thraustochytrida</taxon>
        <taxon>Thraustochytriidae</taxon>
        <taxon>Hondaea</taxon>
    </lineage>
</organism>
<proteinExistence type="predicted"/>
<name>A0A2R5GTX5_9STRA</name>
<gene>
    <name evidence="2" type="ORF">FCC1311_080662</name>
</gene>
<dbReference type="EMBL" id="BEYU01000109">
    <property type="protein sequence ID" value="GBG31841.1"/>
    <property type="molecule type" value="Genomic_DNA"/>
</dbReference>
<dbReference type="InParanoid" id="A0A2R5GTX5"/>
<dbReference type="AlphaFoldDB" id="A0A2R5GTX5"/>
<evidence type="ECO:0000313" key="2">
    <source>
        <dbReference type="EMBL" id="GBG31841.1"/>
    </source>
</evidence>
<sequence>MRALAATLTVATAMTLLDALANAQECATNTTSMCSDLSGALLVSNLEVEVASRTDCTICTTESPFVTSFDACCSSGVSPTSSCREILLDLPASSADVRPSSVASVDAGATLTIPVTMSQIVTAEHSCSRTCMLYGDPEGVSFCGEYSEFVLCDGRIDDGSEDTCTQSKEVCESRLDYYGNACVYLPDVPNSTWVDFDVSGSPCQMDLSVNPAPVQLMYSRRPLQANNGPTPFAVYAEIGERGIIPTIIIEYDGVNASLSANDCIASNGSWDAWVNGDAIREFGNYTVQEAEAQVVYTFLIDDTMGLRLLCQRMGPQRARWDVDNLYVLDTAEQAATTSKEDGYCVTSEMSMGKATQSSTENFHSLCMATLSPNMLVCRTLSKECTSDTYMTTVKAWCDGLNPELRPNRCIQRIKKQIKRELAGQSSSSVWSDFFCQVLGDHDKTLTQECKTKVENFGFPEVFAESGYTLSQVTAATACDMDASLAVSSEECFEGLHVQIETEDGSRETIASVPVSRLVCDEPLVLTGADYPEAFVYTVYLVQCGLSEICNLARGHRPVAAVEVAANDFITMEYSQEATAASGPTVCADDVSDIVSSCPTQCCRQENDGAPICLNVTVSSTAFCDADTAPDGVDCADIVNSSAYVDITIEPQEDSEDEDWLGSCCRTCAGWGDPILLPFDSSEKVKWIQCDGRKENCAFGQKVCENQVDHLGNACVWNQTVDDLVVLNKSPTVAFFGSPCQVNWTAAADADWLPNVTMFENEDFSMRLFTGERSVLTGLELELTSGGYHHFDPAGCFHDDSITAADAWTSYEGAPSTPAKSGFSVTCGDVDMNGLERPCAVTHQDSSVFIQFRCIRASLDGDYDGMRINVQGISEYLPYSSSGGFCYDGNLDNARGESSINEAGEACGLDEDEAGTHISLNRICKDIFHPTCTVNEIEAAVESWCKYSAILKLKDKLTCASDIINGTKHSLEVRWRNYFCMQFPNGKYSKCQKDYTKFLDVTPTRDLCFSSIDELEAFGRDPCMAGVSVMNIETDQEILFLPEHIPPCDNVLRVPASEKYADLFTSKIEFVKCGVQPEQCPYHSALPGVFCDPIQSYSVQLTYSAGDLCPDAS</sequence>
<feature type="chain" id="PRO_5015356294" evidence="1">
    <location>
        <begin position="24"/>
        <end position="1112"/>
    </location>
</feature>
<evidence type="ECO:0000313" key="3">
    <source>
        <dbReference type="Proteomes" id="UP000241890"/>
    </source>
</evidence>
<evidence type="ECO:0000256" key="1">
    <source>
        <dbReference type="SAM" id="SignalP"/>
    </source>
</evidence>
<keyword evidence="1" id="KW-0732">Signal</keyword>
<reference evidence="2 3" key="1">
    <citation type="submission" date="2017-12" db="EMBL/GenBank/DDBJ databases">
        <title>Sequencing, de novo assembly and annotation of complete genome of a new Thraustochytrid species, strain FCC1311.</title>
        <authorList>
            <person name="Sedici K."/>
            <person name="Godart F."/>
            <person name="Aiese Cigliano R."/>
            <person name="Sanseverino W."/>
            <person name="Barakat M."/>
            <person name="Ortet P."/>
            <person name="Marechal E."/>
            <person name="Cagnac O."/>
            <person name="Amato A."/>
        </authorList>
    </citation>
    <scope>NUCLEOTIDE SEQUENCE [LARGE SCALE GENOMIC DNA]</scope>
</reference>
<accession>A0A2R5GTX5</accession>
<feature type="signal peptide" evidence="1">
    <location>
        <begin position="1"/>
        <end position="23"/>
    </location>
</feature>
<comment type="caution">
    <text evidence="2">The sequence shown here is derived from an EMBL/GenBank/DDBJ whole genome shotgun (WGS) entry which is preliminary data.</text>
</comment>